<name>A0ABS0DJA9_9NOCA</name>
<feature type="region of interest" description="Disordered" evidence="1">
    <location>
        <begin position="205"/>
        <end position="227"/>
    </location>
</feature>
<dbReference type="Pfam" id="PF03432">
    <property type="entry name" value="Relaxase"/>
    <property type="match status" value="1"/>
</dbReference>
<gene>
    <name evidence="3" type="ORF">IU449_27435</name>
</gene>
<dbReference type="RefSeq" id="WP_195005077.1">
    <property type="nucleotide sequence ID" value="NZ_JADLQN010000011.1"/>
</dbReference>
<evidence type="ECO:0000313" key="3">
    <source>
        <dbReference type="EMBL" id="MBF6358235.1"/>
    </source>
</evidence>
<proteinExistence type="predicted"/>
<evidence type="ECO:0000259" key="2">
    <source>
        <dbReference type="Pfam" id="PF03432"/>
    </source>
</evidence>
<dbReference type="Proteomes" id="UP000707731">
    <property type="component" value="Unassembled WGS sequence"/>
</dbReference>
<organism evidence="3 4">
    <name type="scientific">Nocardia higoensis</name>
    <dbReference type="NCBI Taxonomy" id="228599"/>
    <lineage>
        <taxon>Bacteria</taxon>
        <taxon>Bacillati</taxon>
        <taxon>Actinomycetota</taxon>
        <taxon>Actinomycetes</taxon>
        <taxon>Mycobacteriales</taxon>
        <taxon>Nocardiaceae</taxon>
        <taxon>Nocardia</taxon>
    </lineage>
</organism>
<feature type="domain" description="MobA/VirD2-like nuclease" evidence="2">
    <location>
        <begin position="72"/>
        <end position="197"/>
    </location>
</feature>
<reference evidence="3 4" key="1">
    <citation type="submission" date="2020-10" db="EMBL/GenBank/DDBJ databases">
        <title>Identification of Nocardia species via Next-generation sequencing and recognition of intraspecies genetic diversity.</title>
        <authorList>
            <person name="Li P."/>
            <person name="Li P."/>
            <person name="Lu B."/>
        </authorList>
    </citation>
    <scope>NUCLEOTIDE SEQUENCE [LARGE SCALE GENOMIC DNA]</scope>
    <source>
        <strain evidence="3 4">BJ06-0143</strain>
    </source>
</reference>
<dbReference type="EMBL" id="JADLQN010000011">
    <property type="protein sequence ID" value="MBF6358235.1"/>
    <property type="molecule type" value="Genomic_DNA"/>
</dbReference>
<protein>
    <recommendedName>
        <fullName evidence="2">MobA/VirD2-like nuclease domain-containing protein</fullName>
    </recommendedName>
</protein>
<evidence type="ECO:0000256" key="1">
    <source>
        <dbReference type="SAM" id="MobiDB-lite"/>
    </source>
</evidence>
<dbReference type="InterPro" id="IPR005094">
    <property type="entry name" value="Endonuclease_MobA/VirD2"/>
</dbReference>
<keyword evidence="4" id="KW-1185">Reference proteome</keyword>
<accession>A0ABS0DJA9</accession>
<sequence length="636" mass="69520">MPNVVKGSDMRGLLRYLAGPGRANEHTNPKVIAGDVVTMAVYSGGIDPVRATELAKLLDSPRQTVLRGAPVLVTNYKKAYGLIDEGMERRKAFEEATRDQNVWHCSLSLGPREGQLDEETWARIARRFMTEMGFTDSAGGAPDVRWTAIHHGLTKAGGDHIHVAMSVVRPDGSLADVRRDWKRSQDAAALLEREFGLQVLVSREDRGTEAATRPDERGRAERVGAAETDREALRRRVRAAAVASETEAEFVAALRGEGMVLRPRFAKGGTDQVVGYAVRMPAQKNLRSGAWEKAVWYGGGQLAKDLTLASLRSWAGWEQSEQAQAAAVAEWGRASTTRSGRAISPDQLSRQDAVWQLSQWSQYMRTIPVEDQDAWAQAASQTAGVFAAASVRTETTPGPLDQLSRQLARAGQLPAHRRRPHGVHGPGMRAVARMLWSTQSPVTSDLALMQALSDCLLTVGDMLAASDRAHAAQVMAGNARHVLTEVHMRLDGLDPTKRYVRDHGSPMWAAEQRARAIVDRVDETSRGKLETEIAAAHDGWKARRIAQVGAGKGPRIDARGQILDAPATPAKPTRRRTAADRLAWLDQETGSAPTRAAGPKPKPAPRQTPESVHEKHSGLGLPHLPYDTDQDRDFER</sequence>
<evidence type="ECO:0000313" key="4">
    <source>
        <dbReference type="Proteomes" id="UP000707731"/>
    </source>
</evidence>
<feature type="region of interest" description="Disordered" evidence="1">
    <location>
        <begin position="551"/>
        <end position="636"/>
    </location>
</feature>
<comment type="caution">
    <text evidence="3">The sequence shown here is derived from an EMBL/GenBank/DDBJ whole genome shotgun (WGS) entry which is preliminary data.</text>
</comment>